<dbReference type="GO" id="GO:0050821">
    <property type="term" value="P:protein stabilization"/>
    <property type="evidence" value="ECO:0007669"/>
    <property type="project" value="TreeGrafter"/>
</dbReference>
<evidence type="ECO:0000313" key="5">
    <source>
        <dbReference type="EMBL" id="SEJ61391.1"/>
    </source>
</evidence>
<dbReference type="AlphaFoldDB" id="A0A1H7A715"/>
<dbReference type="PANTHER" id="PTHR35089:SF1">
    <property type="entry name" value="CHAPERONE PROTEIN SKP"/>
    <property type="match status" value="1"/>
</dbReference>
<dbReference type="InterPro" id="IPR024930">
    <property type="entry name" value="Skp_dom_sf"/>
</dbReference>
<comment type="similarity">
    <text evidence="1">Belongs to the Skp family.</text>
</comment>
<dbReference type="STRING" id="1416801.SAMN05192553_10680"/>
<dbReference type="InterPro" id="IPR005632">
    <property type="entry name" value="Chaperone_Skp"/>
</dbReference>
<sequence>MRKITTSISALAVAGLIAVACNSSIPEGEATVSTEDVDISDLKVAYIVTDSVINNFVYFKEQSAAIAEKGKKYEGELTNRARGFEQEVQNFQNTANNMTVNQQRAKQEELVAKERNLVTYRENIMQELSADENKLYNEVYDMIQEYLNTYAAENDLEMILSYTRGGGVWYANESLDITDSVVKGINEDYEKGEAPAETAPAASEEESTEGE</sequence>
<keyword evidence="2 4" id="KW-0732">Signal</keyword>
<name>A0A1H7A715_9BACT</name>
<accession>A0A1H7A715</accession>
<dbReference type="RefSeq" id="WP_092177099.1">
    <property type="nucleotide sequence ID" value="NZ_FNZH01000006.1"/>
</dbReference>
<feature type="signal peptide" evidence="4">
    <location>
        <begin position="1"/>
        <end position="20"/>
    </location>
</feature>
<evidence type="ECO:0000256" key="1">
    <source>
        <dbReference type="ARBA" id="ARBA00009091"/>
    </source>
</evidence>
<evidence type="ECO:0000256" key="4">
    <source>
        <dbReference type="SAM" id="SignalP"/>
    </source>
</evidence>
<evidence type="ECO:0000256" key="3">
    <source>
        <dbReference type="SAM" id="MobiDB-lite"/>
    </source>
</evidence>
<dbReference type="GO" id="GO:0005829">
    <property type="term" value="C:cytosol"/>
    <property type="evidence" value="ECO:0007669"/>
    <property type="project" value="TreeGrafter"/>
</dbReference>
<feature type="region of interest" description="Disordered" evidence="3">
    <location>
        <begin position="186"/>
        <end position="211"/>
    </location>
</feature>
<evidence type="ECO:0000313" key="6">
    <source>
        <dbReference type="Proteomes" id="UP000199403"/>
    </source>
</evidence>
<dbReference type="PANTHER" id="PTHR35089">
    <property type="entry name" value="CHAPERONE PROTEIN SKP"/>
    <property type="match status" value="1"/>
</dbReference>
<reference evidence="6" key="1">
    <citation type="submission" date="2016-10" db="EMBL/GenBank/DDBJ databases">
        <authorList>
            <person name="Varghese N."/>
            <person name="Submissions S."/>
        </authorList>
    </citation>
    <scope>NUCLEOTIDE SEQUENCE [LARGE SCALE GENOMIC DNA]</scope>
    <source>
        <strain evidence="6">IBRC-M 10761</strain>
    </source>
</reference>
<dbReference type="OrthoDB" id="1493259at2"/>
<dbReference type="PROSITE" id="PS51257">
    <property type="entry name" value="PROKAR_LIPOPROTEIN"/>
    <property type="match status" value="1"/>
</dbReference>
<dbReference type="SUPFAM" id="SSF111384">
    <property type="entry name" value="OmpH-like"/>
    <property type="match status" value="1"/>
</dbReference>
<protein>
    <submittedName>
        <fullName evidence="5">Periplasmic chaperone for outer membrane proteins Skp</fullName>
    </submittedName>
</protein>
<evidence type="ECO:0000256" key="2">
    <source>
        <dbReference type="ARBA" id="ARBA00022729"/>
    </source>
</evidence>
<dbReference type="GO" id="GO:0051082">
    <property type="term" value="F:unfolded protein binding"/>
    <property type="evidence" value="ECO:0007669"/>
    <property type="project" value="InterPro"/>
</dbReference>
<dbReference type="Pfam" id="PF03938">
    <property type="entry name" value="OmpH"/>
    <property type="match status" value="1"/>
</dbReference>
<dbReference type="Gene3D" id="3.30.910.20">
    <property type="entry name" value="Skp domain"/>
    <property type="match status" value="1"/>
</dbReference>
<dbReference type="Proteomes" id="UP000199403">
    <property type="component" value="Unassembled WGS sequence"/>
</dbReference>
<organism evidence="5 6">
    <name type="scientific">Cyclobacterium xiamenense</name>
    <dbReference type="NCBI Taxonomy" id="1297121"/>
    <lineage>
        <taxon>Bacteria</taxon>
        <taxon>Pseudomonadati</taxon>
        <taxon>Bacteroidota</taxon>
        <taxon>Cytophagia</taxon>
        <taxon>Cytophagales</taxon>
        <taxon>Cyclobacteriaceae</taxon>
        <taxon>Cyclobacterium</taxon>
    </lineage>
</organism>
<gene>
    <name evidence="5" type="ORF">SAMN05192553_10680</name>
</gene>
<feature type="chain" id="PRO_5011777331" evidence="4">
    <location>
        <begin position="21"/>
        <end position="211"/>
    </location>
</feature>
<proteinExistence type="inferred from homology"/>
<dbReference type="SMART" id="SM00935">
    <property type="entry name" value="OmpH"/>
    <property type="match status" value="1"/>
</dbReference>
<keyword evidence="6" id="KW-1185">Reference proteome</keyword>
<dbReference type="EMBL" id="FNZH01000006">
    <property type="protein sequence ID" value="SEJ61391.1"/>
    <property type="molecule type" value="Genomic_DNA"/>
</dbReference>